<dbReference type="InterPro" id="IPR050109">
    <property type="entry name" value="HTH-type_TetR-like_transc_reg"/>
</dbReference>
<protein>
    <recommendedName>
        <fullName evidence="3">HTH tetR-type domain-containing protein</fullName>
    </recommendedName>
</protein>
<organism evidence="4 5">
    <name type="scientific">Paractinoplanes tereljensis</name>
    <dbReference type="NCBI Taxonomy" id="571912"/>
    <lineage>
        <taxon>Bacteria</taxon>
        <taxon>Bacillati</taxon>
        <taxon>Actinomycetota</taxon>
        <taxon>Actinomycetes</taxon>
        <taxon>Micromonosporales</taxon>
        <taxon>Micromonosporaceae</taxon>
        <taxon>Paractinoplanes</taxon>
    </lineage>
</organism>
<name>A0A919TVK5_9ACTN</name>
<dbReference type="SUPFAM" id="SSF46689">
    <property type="entry name" value="Homeodomain-like"/>
    <property type="match status" value="1"/>
</dbReference>
<comment type="caution">
    <text evidence="4">The sequence shown here is derived from an EMBL/GenBank/DDBJ whole genome shotgun (WGS) entry which is preliminary data.</text>
</comment>
<feature type="domain" description="HTH tetR-type" evidence="3">
    <location>
        <begin position="8"/>
        <end position="68"/>
    </location>
</feature>
<dbReference type="SUPFAM" id="SSF48498">
    <property type="entry name" value="Tetracyclin repressor-like, C-terminal domain"/>
    <property type="match status" value="1"/>
</dbReference>
<proteinExistence type="predicted"/>
<gene>
    <name evidence="4" type="ORF">Ate02nite_61640</name>
</gene>
<evidence type="ECO:0000256" key="2">
    <source>
        <dbReference type="PROSITE-ProRule" id="PRU00335"/>
    </source>
</evidence>
<evidence type="ECO:0000313" key="5">
    <source>
        <dbReference type="Proteomes" id="UP000623608"/>
    </source>
</evidence>
<accession>A0A919TVK5</accession>
<dbReference type="PANTHER" id="PTHR30055:SF219">
    <property type="entry name" value="TRANSCRIPTIONAL REGULATORY PROTEIN"/>
    <property type="match status" value="1"/>
</dbReference>
<sequence>MIRRIPPGQRRDELVAAAIRVIARSGVAKTTTRAVVAEAGMPLGAFHYIFGSHDELMRAVIETVTDDERLVAEAASIDATSVEAAILSGLNAYIDLLVAEPERELALLELGLFARRQSADGLMRSQWQTYFETAAGLLQYAAVLTGTRWASPLDELARTLIAVVDGITIGWLADHDTAAARRTAAFVAVAFAAHSRPASSPTWS</sequence>
<evidence type="ECO:0000313" key="4">
    <source>
        <dbReference type="EMBL" id="GIF23434.1"/>
    </source>
</evidence>
<dbReference type="InterPro" id="IPR036271">
    <property type="entry name" value="Tet_transcr_reg_TetR-rel_C_sf"/>
</dbReference>
<dbReference type="AlphaFoldDB" id="A0A919TVK5"/>
<dbReference type="RefSeq" id="WP_203811336.1">
    <property type="nucleotide sequence ID" value="NZ_BOMY01000040.1"/>
</dbReference>
<feature type="DNA-binding region" description="H-T-H motif" evidence="2">
    <location>
        <begin position="31"/>
        <end position="50"/>
    </location>
</feature>
<evidence type="ECO:0000256" key="1">
    <source>
        <dbReference type="ARBA" id="ARBA00023125"/>
    </source>
</evidence>
<dbReference type="GO" id="GO:0000976">
    <property type="term" value="F:transcription cis-regulatory region binding"/>
    <property type="evidence" value="ECO:0007669"/>
    <property type="project" value="TreeGrafter"/>
</dbReference>
<dbReference type="PROSITE" id="PS50977">
    <property type="entry name" value="HTH_TETR_2"/>
    <property type="match status" value="1"/>
</dbReference>
<dbReference type="EMBL" id="BOMY01000040">
    <property type="protein sequence ID" value="GIF23434.1"/>
    <property type="molecule type" value="Genomic_DNA"/>
</dbReference>
<keyword evidence="1 2" id="KW-0238">DNA-binding</keyword>
<dbReference type="Gene3D" id="1.10.357.10">
    <property type="entry name" value="Tetracycline Repressor, domain 2"/>
    <property type="match status" value="1"/>
</dbReference>
<dbReference type="GO" id="GO:0003700">
    <property type="term" value="F:DNA-binding transcription factor activity"/>
    <property type="evidence" value="ECO:0007669"/>
    <property type="project" value="TreeGrafter"/>
</dbReference>
<dbReference type="InterPro" id="IPR001647">
    <property type="entry name" value="HTH_TetR"/>
</dbReference>
<keyword evidence="5" id="KW-1185">Reference proteome</keyword>
<dbReference type="PANTHER" id="PTHR30055">
    <property type="entry name" value="HTH-TYPE TRANSCRIPTIONAL REGULATOR RUTR"/>
    <property type="match status" value="1"/>
</dbReference>
<dbReference type="Proteomes" id="UP000623608">
    <property type="component" value="Unassembled WGS sequence"/>
</dbReference>
<reference evidence="4" key="1">
    <citation type="submission" date="2021-01" db="EMBL/GenBank/DDBJ databases">
        <title>Whole genome shotgun sequence of Actinoplanes tereljensis NBRC 105297.</title>
        <authorList>
            <person name="Komaki H."/>
            <person name="Tamura T."/>
        </authorList>
    </citation>
    <scope>NUCLEOTIDE SEQUENCE</scope>
    <source>
        <strain evidence="4">NBRC 105297</strain>
    </source>
</reference>
<dbReference type="Pfam" id="PF00440">
    <property type="entry name" value="TetR_N"/>
    <property type="match status" value="1"/>
</dbReference>
<dbReference type="InterPro" id="IPR009057">
    <property type="entry name" value="Homeodomain-like_sf"/>
</dbReference>
<evidence type="ECO:0000259" key="3">
    <source>
        <dbReference type="PROSITE" id="PS50977"/>
    </source>
</evidence>